<dbReference type="InterPro" id="IPR003358">
    <property type="entry name" value="tRNA_(Gua-N-7)_MeTrfase_Trmb"/>
</dbReference>
<feature type="compositionally biased region" description="Basic and acidic residues" evidence="9">
    <location>
        <begin position="8"/>
        <end position="25"/>
    </location>
</feature>
<dbReference type="Gene3D" id="1.25.40.10">
    <property type="entry name" value="Tetratricopeptide repeat domain"/>
    <property type="match status" value="1"/>
</dbReference>
<proteinExistence type="inferred from homology"/>
<dbReference type="PROSITE" id="PS51625">
    <property type="entry name" value="SAM_MT_TRMB"/>
    <property type="match status" value="1"/>
</dbReference>
<keyword evidence="4" id="KW-0489">Methyltransferase</keyword>
<dbReference type="InterPro" id="IPR011990">
    <property type="entry name" value="TPR-like_helical_dom_sf"/>
</dbReference>
<dbReference type="OMA" id="DRFWENG"/>
<dbReference type="PROSITE" id="PS51375">
    <property type="entry name" value="PPR"/>
    <property type="match status" value="2"/>
</dbReference>
<dbReference type="HOGENOM" id="CLU_022690_0_0_1"/>
<dbReference type="Pfam" id="PF01535">
    <property type="entry name" value="PPR"/>
    <property type="match status" value="1"/>
</dbReference>
<comment type="catalytic activity">
    <reaction evidence="1">
        <text>guanosine(46) in tRNA + S-adenosyl-L-methionine = N(7)-methylguanosine(46) in tRNA + S-adenosyl-L-homocysteine</text>
        <dbReference type="Rhea" id="RHEA:42708"/>
        <dbReference type="Rhea" id="RHEA-COMP:10188"/>
        <dbReference type="Rhea" id="RHEA-COMP:10189"/>
        <dbReference type="ChEBI" id="CHEBI:57856"/>
        <dbReference type="ChEBI" id="CHEBI:59789"/>
        <dbReference type="ChEBI" id="CHEBI:74269"/>
        <dbReference type="ChEBI" id="CHEBI:74480"/>
        <dbReference type="EC" id="2.1.1.33"/>
    </reaction>
</comment>
<dbReference type="STRING" id="905079.L1JS19"/>
<keyword evidence="6" id="KW-0949">S-adenosyl-L-methionine</keyword>
<evidence type="ECO:0000256" key="7">
    <source>
        <dbReference type="ARBA" id="ARBA00022694"/>
    </source>
</evidence>
<evidence type="ECO:0000256" key="9">
    <source>
        <dbReference type="SAM" id="MobiDB-lite"/>
    </source>
</evidence>
<dbReference type="eggNOG" id="KOG4197">
    <property type="taxonomic scope" value="Eukaryota"/>
</dbReference>
<dbReference type="PaxDb" id="55529-EKX51242"/>
<comment type="similarity">
    <text evidence="2">Belongs to the PPR family. P subfamily.</text>
</comment>
<evidence type="ECO:0000313" key="12">
    <source>
        <dbReference type="Proteomes" id="UP000011087"/>
    </source>
</evidence>
<dbReference type="NCBIfam" id="TIGR00756">
    <property type="entry name" value="PPR"/>
    <property type="match status" value="2"/>
</dbReference>
<name>L1JS19_GUITC</name>
<keyword evidence="5" id="KW-0808">Transferase</keyword>
<dbReference type="Pfam" id="PF13041">
    <property type="entry name" value="PPR_2"/>
    <property type="match status" value="1"/>
</dbReference>
<protein>
    <recommendedName>
        <fullName evidence="3">tRNA (guanine(46)-N(7))-methyltransferase</fullName>
        <ecNumber evidence="3">2.1.1.33</ecNumber>
    </recommendedName>
</protein>
<dbReference type="PANTHER" id="PTHR46128">
    <property type="entry name" value="MITOCHONDRIAL GROUP I INTRON SPLICING FACTOR CCM1"/>
    <property type="match status" value="1"/>
</dbReference>
<evidence type="ECO:0000256" key="1">
    <source>
        <dbReference type="ARBA" id="ARBA00000142"/>
    </source>
</evidence>
<dbReference type="Pfam" id="PF02390">
    <property type="entry name" value="Methyltransf_4"/>
    <property type="match status" value="1"/>
</dbReference>
<accession>L1JS19</accession>
<reference evidence="11" key="3">
    <citation type="submission" date="2016-03" db="UniProtKB">
        <authorList>
            <consortium name="EnsemblProtists"/>
        </authorList>
    </citation>
    <scope>IDENTIFICATION</scope>
</reference>
<dbReference type="GeneID" id="17308036"/>
<feature type="repeat" description="PPR" evidence="8">
    <location>
        <begin position="121"/>
        <end position="155"/>
    </location>
</feature>
<dbReference type="AlphaFoldDB" id="L1JS19"/>
<dbReference type="OrthoDB" id="449405at2759"/>
<dbReference type="GO" id="GO:0008176">
    <property type="term" value="F:tRNA (guanine(46)-N7)-methyltransferase activity"/>
    <property type="evidence" value="ECO:0007669"/>
    <property type="project" value="UniProtKB-EC"/>
</dbReference>
<keyword evidence="7" id="KW-0819">tRNA processing</keyword>
<sequence length="733" mass="82674">MRAQTNTERQETKNSRKRKDLATEKGKRRKFSEKKAESKPKLRSDKTRDPERTRSMNDQISQHANRKELAEAKKLLQQAVDEDLANTHTYSIAINAYVRCGDAIGASKVMKQMISAGFAPCVVAYTTLINGKCKAGDVLGALDVLRAMLSRKPPVLPNIRTINTLLRGCLLVGASSEADSLFERMQGEWSLEPDLSTYEYIISLRCQGLLLGEATKLFRMLQKKTKKDSEEASSSYLAQAVNSPIVNIALARSAALLKDWAKWKLYGKATRNAIQHMEKEIGERNEGDDEDEDEGAGHRKIEGGKQGWRVRDKSRQHAASIFEKHKCEEIRRELKSIEEFVTSVKALEEDDSNTLSNGPLKAYSDFLLRLITFRDHDNEYTKWIRENQKNGSPEAMKTDEKTETKKVEKTETKKVEKTETKKVEKTETKNVDKTETKNVGDPQKIVVKQITSGLRKSFGLDQVLKQDIIAAKGASDPEEAKEKLIEKFFPKFLGDYTTKIRKMLSPKGFLVFRELFGNTLPVKLEICSGAGEWAIAQAKADQDAANWMALELRIDRVHQIFTRMIFHDVQNLAVLGGDATQILPCLISESSVNQIFVNHPEPPQQTGGEDSEGQHLLTVDFFRDMYRILAHDGTITVVTDNLWYAKLLGRILGKVSEGSKAAFTSIKMQNKNIRQNSCIDGFVIHEGSPGPECGHSIKASSYFDRLWQKGINRHATAHDRYFLYIKKNVKKAG</sequence>
<dbReference type="InterPro" id="IPR002885">
    <property type="entry name" value="PPR_rpt"/>
</dbReference>
<organism evidence="10">
    <name type="scientific">Guillardia theta (strain CCMP2712)</name>
    <name type="common">Cryptophyte</name>
    <dbReference type="NCBI Taxonomy" id="905079"/>
    <lineage>
        <taxon>Eukaryota</taxon>
        <taxon>Cryptophyceae</taxon>
        <taxon>Pyrenomonadales</taxon>
        <taxon>Geminigeraceae</taxon>
        <taxon>Guillardia</taxon>
    </lineage>
</organism>
<dbReference type="EC" id="2.1.1.33" evidence="3"/>
<feature type="repeat" description="PPR" evidence="8">
    <location>
        <begin position="86"/>
        <end position="120"/>
    </location>
</feature>
<feature type="region of interest" description="Disordered" evidence="9">
    <location>
        <begin position="1"/>
        <end position="66"/>
    </location>
</feature>
<dbReference type="EMBL" id="JH992976">
    <property type="protein sequence ID" value="EKX51242.1"/>
    <property type="molecule type" value="Genomic_DNA"/>
</dbReference>
<dbReference type="InterPro" id="IPR050872">
    <property type="entry name" value="PPR_P_subfamily"/>
</dbReference>
<feature type="compositionally biased region" description="Basic and acidic residues" evidence="9">
    <location>
        <begin position="295"/>
        <end position="312"/>
    </location>
</feature>
<gene>
    <name evidence="10" type="ORF">GUITHDRAFT_103159</name>
</gene>
<feature type="compositionally biased region" description="Basic and acidic residues" evidence="9">
    <location>
        <begin position="33"/>
        <end position="55"/>
    </location>
</feature>
<dbReference type="Proteomes" id="UP000011087">
    <property type="component" value="Unassembled WGS sequence"/>
</dbReference>
<dbReference type="KEGG" id="gtt:GUITHDRAFT_103159"/>
<evidence type="ECO:0000256" key="3">
    <source>
        <dbReference type="ARBA" id="ARBA00011977"/>
    </source>
</evidence>
<dbReference type="Gene3D" id="3.40.50.150">
    <property type="entry name" value="Vaccinia Virus protein VP39"/>
    <property type="match status" value="1"/>
</dbReference>
<evidence type="ECO:0000256" key="5">
    <source>
        <dbReference type="ARBA" id="ARBA00022679"/>
    </source>
</evidence>
<evidence type="ECO:0000313" key="10">
    <source>
        <dbReference type="EMBL" id="EKX51242.1"/>
    </source>
</evidence>
<keyword evidence="12" id="KW-1185">Reference proteome</keyword>
<feature type="region of interest" description="Disordered" evidence="9">
    <location>
        <begin position="387"/>
        <end position="413"/>
    </location>
</feature>
<reference evidence="10 12" key="1">
    <citation type="journal article" date="2012" name="Nature">
        <title>Algal genomes reveal evolutionary mosaicism and the fate of nucleomorphs.</title>
        <authorList>
            <consortium name="DOE Joint Genome Institute"/>
            <person name="Curtis B.A."/>
            <person name="Tanifuji G."/>
            <person name="Burki F."/>
            <person name="Gruber A."/>
            <person name="Irimia M."/>
            <person name="Maruyama S."/>
            <person name="Arias M.C."/>
            <person name="Ball S.G."/>
            <person name="Gile G.H."/>
            <person name="Hirakawa Y."/>
            <person name="Hopkins J.F."/>
            <person name="Kuo A."/>
            <person name="Rensing S.A."/>
            <person name="Schmutz J."/>
            <person name="Symeonidi A."/>
            <person name="Elias M."/>
            <person name="Eveleigh R.J."/>
            <person name="Herman E.K."/>
            <person name="Klute M.J."/>
            <person name="Nakayama T."/>
            <person name="Obornik M."/>
            <person name="Reyes-Prieto A."/>
            <person name="Armbrust E.V."/>
            <person name="Aves S.J."/>
            <person name="Beiko R.G."/>
            <person name="Coutinho P."/>
            <person name="Dacks J.B."/>
            <person name="Durnford D.G."/>
            <person name="Fast N.M."/>
            <person name="Green B.R."/>
            <person name="Grisdale C.J."/>
            <person name="Hempel F."/>
            <person name="Henrissat B."/>
            <person name="Hoppner M.P."/>
            <person name="Ishida K."/>
            <person name="Kim E."/>
            <person name="Koreny L."/>
            <person name="Kroth P.G."/>
            <person name="Liu Y."/>
            <person name="Malik S.B."/>
            <person name="Maier U.G."/>
            <person name="McRose D."/>
            <person name="Mock T."/>
            <person name="Neilson J.A."/>
            <person name="Onodera N.T."/>
            <person name="Poole A.M."/>
            <person name="Pritham E.J."/>
            <person name="Richards T.A."/>
            <person name="Rocap G."/>
            <person name="Roy S.W."/>
            <person name="Sarai C."/>
            <person name="Schaack S."/>
            <person name="Shirato S."/>
            <person name="Slamovits C.H."/>
            <person name="Spencer D.F."/>
            <person name="Suzuki S."/>
            <person name="Worden A.Z."/>
            <person name="Zauner S."/>
            <person name="Barry K."/>
            <person name="Bell C."/>
            <person name="Bharti A.K."/>
            <person name="Crow J.A."/>
            <person name="Grimwood J."/>
            <person name="Kramer R."/>
            <person name="Lindquist E."/>
            <person name="Lucas S."/>
            <person name="Salamov A."/>
            <person name="McFadden G.I."/>
            <person name="Lane C.E."/>
            <person name="Keeling P.J."/>
            <person name="Gray M.W."/>
            <person name="Grigoriev I.V."/>
            <person name="Archibald J.M."/>
        </authorList>
    </citation>
    <scope>NUCLEOTIDE SEQUENCE</scope>
    <source>
        <strain evidence="10 12">CCMP2712</strain>
    </source>
</reference>
<evidence type="ECO:0000256" key="6">
    <source>
        <dbReference type="ARBA" id="ARBA00022691"/>
    </source>
</evidence>
<dbReference type="RefSeq" id="XP_005838222.1">
    <property type="nucleotide sequence ID" value="XM_005838165.1"/>
</dbReference>
<reference evidence="12" key="2">
    <citation type="submission" date="2012-11" db="EMBL/GenBank/DDBJ databases">
        <authorList>
            <person name="Kuo A."/>
            <person name="Curtis B.A."/>
            <person name="Tanifuji G."/>
            <person name="Burki F."/>
            <person name="Gruber A."/>
            <person name="Irimia M."/>
            <person name="Maruyama S."/>
            <person name="Arias M.C."/>
            <person name="Ball S.G."/>
            <person name="Gile G.H."/>
            <person name="Hirakawa Y."/>
            <person name="Hopkins J.F."/>
            <person name="Rensing S.A."/>
            <person name="Schmutz J."/>
            <person name="Symeonidi A."/>
            <person name="Elias M."/>
            <person name="Eveleigh R.J."/>
            <person name="Herman E.K."/>
            <person name="Klute M.J."/>
            <person name="Nakayama T."/>
            <person name="Obornik M."/>
            <person name="Reyes-Prieto A."/>
            <person name="Armbrust E.V."/>
            <person name="Aves S.J."/>
            <person name="Beiko R.G."/>
            <person name="Coutinho P."/>
            <person name="Dacks J.B."/>
            <person name="Durnford D.G."/>
            <person name="Fast N.M."/>
            <person name="Green B.R."/>
            <person name="Grisdale C."/>
            <person name="Hempe F."/>
            <person name="Henrissat B."/>
            <person name="Hoppner M.P."/>
            <person name="Ishida K.-I."/>
            <person name="Kim E."/>
            <person name="Koreny L."/>
            <person name="Kroth P.G."/>
            <person name="Liu Y."/>
            <person name="Malik S.-B."/>
            <person name="Maier U.G."/>
            <person name="McRose D."/>
            <person name="Mock T."/>
            <person name="Neilson J.A."/>
            <person name="Onodera N.T."/>
            <person name="Poole A.M."/>
            <person name="Pritham E.J."/>
            <person name="Richards T.A."/>
            <person name="Rocap G."/>
            <person name="Roy S.W."/>
            <person name="Sarai C."/>
            <person name="Schaack S."/>
            <person name="Shirato S."/>
            <person name="Slamovits C.H."/>
            <person name="Spencer D.F."/>
            <person name="Suzuki S."/>
            <person name="Worden A.Z."/>
            <person name="Zauner S."/>
            <person name="Barry K."/>
            <person name="Bell C."/>
            <person name="Bharti A.K."/>
            <person name="Crow J.A."/>
            <person name="Grimwood J."/>
            <person name="Kramer R."/>
            <person name="Lindquist E."/>
            <person name="Lucas S."/>
            <person name="Salamov A."/>
            <person name="McFadden G.I."/>
            <person name="Lane C.E."/>
            <person name="Keeling P.J."/>
            <person name="Gray M.W."/>
            <person name="Grigoriev I.V."/>
            <person name="Archibald J.M."/>
        </authorList>
    </citation>
    <scope>NUCLEOTIDE SEQUENCE</scope>
    <source>
        <strain evidence="12">CCMP2712</strain>
    </source>
</reference>
<evidence type="ECO:0000256" key="4">
    <source>
        <dbReference type="ARBA" id="ARBA00022603"/>
    </source>
</evidence>
<dbReference type="EnsemblProtists" id="EKX51242">
    <property type="protein sequence ID" value="EKX51242"/>
    <property type="gene ID" value="GUITHDRAFT_103159"/>
</dbReference>
<evidence type="ECO:0000256" key="2">
    <source>
        <dbReference type="ARBA" id="ARBA00007626"/>
    </source>
</evidence>
<feature type="compositionally biased region" description="Basic and acidic residues" evidence="9">
    <location>
        <begin position="396"/>
        <end position="413"/>
    </location>
</feature>
<dbReference type="InterPro" id="IPR029063">
    <property type="entry name" value="SAM-dependent_MTases_sf"/>
</dbReference>
<dbReference type="PANTHER" id="PTHR46128:SF211">
    <property type="entry name" value="PENTACOTRIPEPTIDE-REPEAT REGION OF PRORP DOMAIN-CONTAINING PROTEIN"/>
    <property type="match status" value="1"/>
</dbReference>
<dbReference type="SUPFAM" id="SSF53335">
    <property type="entry name" value="S-adenosyl-L-methionine-dependent methyltransferases"/>
    <property type="match status" value="1"/>
</dbReference>
<evidence type="ECO:0000313" key="11">
    <source>
        <dbReference type="EnsemblProtists" id="EKX51242"/>
    </source>
</evidence>
<evidence type="ECO:0000256" key="8">
    <source>
        <dbReference type="PROSITE-ProRule" id="PRU00708"/>
    </source>
</evidence>
<feature type="region of interest" description="Disordered" evidence="9">
    <location>
        <begin position="279"/>
        <end position="312"/>
    </location>
</feature>